<feature type="transmembrane region" description="Helical" evidence="1">
    <location>
        <begin position="31"/>
        <end position="57"/>
    </location>
</feature>
<dbReference type="RefSeq" id="WP_114795201.1">
    <property type="nucleotide sequence ID" value="NZ_QQZY01000002.1"/>
</dbReference>
<sequence>MNLRVTIPMVFAVLAIWLVGAAITKYSLAQMAYFAPIAVVVVGATIGIVLLWVKVILESTRQRRARRRGSGASP</sequence>
<comment type="caution">
    <text evidence="2">The sequence shown here is derived from an EMBL/GenBank/DDBJ whole genome shotgun (WGS) entry which is preliminary data.</text>
</comment>
<reference evidence="3" key="2">
    <citation type="journal article" date="2019" name="MicrobiologyOpen">
        <title>High-quality draft genome sequence of Gaiella occulta isolated from a 150 meter deep mineral water borehole and comparison with the genome sequences of other deep-branching lineages of the phylum Actinobacteria.</title>
        <authorList>
            <person name="Severino R."/>
            <person name="Froufe H.J.C."/>
            <person name="Barroso C."/>
            <person name="Albuquerque L."/>
            <person name="Lobo-da-Cunha A."/>
            <person name="da Costa M.S."/>
            <person name="Egas C."/>
        </authorList>
    </citation>
    <scope>NUCLEOTIDE SEQUENCE [LARGE SCALE GENOMIC DNA]</scope>
    <source>
        <strain evidence="3">F2-233</strain>
    </source>
</reference>
<evidence type="ECO:0000256" key="1">
    <source>
        <dbReference type="SAM" id="Phobius"/>
    </source>
</evidence>
<keyword evidence="1" id="KW-0812">Transmembrane</keyword>
<accession>A0A7M2YXQ7</accession>
<reference evidence="2 3" key="1">
    <citation type="submission" date="2018-07" db="EMBL/GenBank/DDBJ databases">
        <title>High-quality-draft genome sequence of Gaiella occulta.</title>
        <authorList>
            <person name="Severino R."/>
            <person name="Froufe H.J.C."/>
            <person name="Rainey F.A."/>
            <person name="Barroso C."/>
            <person name="Albuquerque L."/>
            <person name="Lobo-Da-Cunha A."/>
            <person name="Da Costa M.S."/>
            <person name="Egas C."/>
        </authorList>
    </citation>
    <scope>NUCLEOTIDE SEQUENCE [LARGE SCALE GENOMIC DNA]</scope>
    <source>
        <strain evidence="2 3">F2-233</strain>
    </source>
</reference>
<protein>
    <submittedName>
        <fullName evidence="2">Uncharacterized protein</fullName>
    </submittedName>
</protein>
<keyword evidence="3" id="KW-1185">Reference proteome</keyword>
<evidence type="ECO:0000313" key="2">
    <source>
        <dbReference type="EMBL" id="RDI74935.1"/>
    </source>
</evidence>
<name>A0A7M2YXQ7_9ACTN</name>
<evidence type="ECO:0000313" key="3">
    <source>
        <dbReference type="Proteomes" id="UP000254134"/>
    </source>
</evidence>
<keyword evidence="1" id="KW-0472">Membrane</keyword>
<organism evidence="2 3">
    <name type="scientific">Gaiella occulta</name>
    <dbReference type="NCBI Taxonomy" id="1002870"/>
    <lineage>
        <taxon>Bacteria</taxon>
        <taxon>Bacillati</taxon>
        <taxon>Actinomycetota</taxon>
        <taxon>Thermoleophilia</taxon>
        <taxon>Gaiellales</taxon>
        <taxon>Gaiellaceae</taxon>
        <taxon>Gaiella</taxon>
    </lineage>
</organism>
<dbReference type="AlphaFoldDB" id="A0A7M2YXQ7"/>
<dbReference type="EMBL" id="QQZY01000002">
    <property type="protein sequence ID" value="RDI74935.1"/>
    <property type="molecule type" value="Genomic_DNA"/>
</dbReference>
<dbReference type="Proteomes" id="UP000254134">
    <property type="component" value="Unassembled WGS sequence"/>
</dbReference>
<keyword evidence="1" id="KW-1133">Transmembrane helix</keyword>
<gene>
    <name evidence="2" type="ORF">Gocc_0733</name>
</gene>
<proteinExistence type="predicted"/>